<dbReference type="Proteomes" id="UP001415857">
    <property type="component" value="Unassembled WGS sequence"/>
</dbReference>
<comment type="caution">
    <text evidence="1">The sequence shown here is derived from an EMBL/GenBank/DDBJ whole genome shotgun (WGS) entry which is preliminary data.</text>
</comment>
<keyword evidence="2" id="KW-1185">Reference proteome</keyword>
<dbReference type="EMBL" id="JBBPBK010000015">
    <property type="protein sequence ID" value="KAK9268522.1"/>
    <property type="molecule type" value="Genomic_DNA"/>
</dbReference>
<accession>A0AAP0NAA2</accession>
<sequence>MCIQLLPKEVLLFCGCALRNHDALATKVHTFGLTLIPLCTPSQKYEDFLLLMKNLSDRAAACWKISPLLKCVLDLMHSFRSPRHFCNIISKVMKLLQWNIFSMSY</sequence>
<reference evidence="1 2" key="1">
    <citation type="journal article" date="2024" name="Plant J.">
        <title>Genome sequences and population genomics reveal climatic adaptation and genomic divergence between two closely related sweetgum species.</title>
        <authorList>
            <person name="Xu W.Q."/>
            <person name="Ren C.Q."/>
            <person name="Zhang X.Y."/>
            <person name="Comes H.P."/>
            <person name="Liu X.H."/>
            <person name="Li Y.G."/>
            <person name="Kettle C.J."/>
            <person name="Jalonen R."/>
            <person name="Gaisberger H."/>
            <person name="Ma Y.Z."/>
            <person name="Qiu Y.X."/>
        </authorList>
    </citation>
    <scope>NUCLEOTIDE SEQUENCE [LARGE SCALE GENOMIC DNA]</scope>
    <source>
        <strain evidence="1">Hangzhou</strain>
    </source>
</reference>
<protein>
    <submittedName>
        <fullName evidence="1">Uncharacterized protein</fullName>
    </submittedName>
</protein>
<organism evidence="1 2">
    <name type="scientific">Liquidambar formosana</name>
    <name type="common">Formosan gum</name>
    <dbReference type="NCBI Taxonomy" id="63359"/>
    <lineage>
        <taxon>Eukaryota</taxon>
        <taxon>Viridiplantae</taxon>
        <taxon>Streptophyta</taxon>
        <taxon>Embryophyta</taxon>
        <taxon>Tracheophyta</taxon>
        <taxon>Spermatophyta</taxon>
        <taxon>Magnoliopsida</taxon>
        <taxon>eudicotyledons</taxon>
        <taxon>Gunneridae</taxon>
        <taxon>Pentapetalae</taxon>
        <taxon>Saxifragales</taxon>
        <taxon>Altingiaceae</taxon>
        <taxon>Liquidambar</taxon>
    </lineage>
</organism>
<name>A0AAP0NAA2_LIQFO</name>
<proteinExistence type="predicted"/>
<dbReference type="AlphaFoldDB" id="A0AAP0NAA2"/>
<gene>
    <name evidence="1" type="ORF">L1049_000275</name>
</gene>
<evidence type="ECO:0000313" key="1">
    <source>
        <dbReference type="EMBL" id="KAK9268522.1"/>
    </source>
</evidence>
<evidence type="ECO:0000313" key="2">
    <source>
        <dbReference type="Proteomes" id="UP001415857"/>
    </source>
</evidence>